<keyword evidence="10" id="KW-1185">Reference proteome</keyword>
<evidence type="ECO:0000256" key="2">
    <source>
        <dbReference type="ARBA" id="ARBA00022448"/>
    </source>
</evidence>
<evidence type="ECO:0000256" key="4">
    <source>
        <dbReference type="ARBA" id="ARBA00022692"/>
    </source>
</evidence>
<reference evidence="9 10" key="1">
    <citation type="journal article" date="2014" name="Int. J. Syst. Evol. Microbiol.">
        <title>Brachybacterium ginsengisoli sp. nov., isolated from soil of a ginseng field.</title>
        <authorList>
            <person name="Hoang V.A."/>
            <person name="Kim Y.J."/>
            <person name="Nguyen N.L."/>
            <person name="Yang D.C."/>
        </authorList>
    </citation>
    <scope>NUCLEOTIDE SEQUENCE [LARGE SCALE GENOMIC DNA]</scope>
    <source>
        <strain evidence="9 10">DCY80</strain>
    </source>
</reference>
<dbReference type="InterPro" id="IPR000515">
    <property type="entry name" value="MetI-like"/>
</dbReference>
<keyword evidence="5 7" id="KW-1133">Transmembrane helix</keyword>
<dbReference type="Pfam" id="PF00528">
    <property type="entry name" value="BPD_transp_1"/>
    <property type="match status" value="1"/>
</dbReference>
<gene>
    <name evidence="9" type="ORF">CFK41_15140</name>
</gene>
<dbReference type="PROSITE" id="PS50928">
    <property type="entry name" value="ABC_TM1"/>
    <property type="match status" value="1"/>
</dbReference>
<dbReference type="KEGG" id="bgg:CFK41_15140"/>
<feature type="transmembrane region" description="Helical" evidence="7">
    <location>
        <begin position="155"/>
        <end position="178"/>
    </location>
</feature>
<dbReference type="EMBL" id="CP023564">
    <property type="protein sequence ID" value="ATG55963.1"/>
    <property type="molecule type" value="Genomic_DNA"/>
</dbReference>
<dbReference type="OrthoDB" id="3210259at2"/>
<evidence type="ECO:0000256" key="6">
    <source>
        <dbReference type="ARBA" id="ARBA00023136"/>
    </source>
</evidence>
<sequence>MRSRTAPWVLLAPFLVLFIGTMIVPIIMAIGYSFTRVERSGLLGEAGIRSVFAGFDNYIAALTNVNFLQAIGRMILFGAVQVTVMIVAATVLALLLESASARWPGFFRAAYFLPYGIPGVIATILWSFLYIPGLSPIVDVLGAIGLDVDFLGPNMVLWSIANIVTWTYTGYNMLIIIAQLKSIPGELYEAAKLDGASSLRVALAIQLPLIRPALMLTVIFSIIGTLQLFAEPRLLQTMSAGITSEYTPNMSAYAFAFQYNDIGMAAAQSVIIAVAAFLLSAIALGVSNWTEKRR</sequence>
<comment type="similarity">
    <text evidence="7">Belongs to the binding-protein-dependent transport system permease family.</text>
</comment>
<evidence type="ECO:0000313" key="9">
    <source>
        <dbReference type="EMBL" id="ATG55963.1"/>
    </source>
</evidence>
<evidence type="ECO:0000259" key="8">
    <source>
        <dbReference type="PROSITE" id="PS50928"/>
    </source>
</evidence>
<dbReference type="GO" id="GO:0055085">
    <property type="term" value="P:transmembrane transport"/>
    <property type="evidence" value="ECO:0007669"/>
    <property type="project" value="InterPro"/>
</dbReference>
<evidence type="ECO:0000256" key="3">
    <source>
        <dbReference type="ARBA" id="ARBA00022475"/>
    </source>
</evidence>
<keyword evidence="6 7" id="KW-0472">Membrane</keyword>
<feature type="transmembrane region" description="Helical" evidence="7">
    <location>
        <begin position="109"/>
        <end position="131"/>
    </location>
</feature>
<protein>
    <submittedName>
        <fullName evidence="9">ABC transporter permease</fullName>
    </submittedName>
</protein>
<dbReference type="InterPro" id="IPR035906">
    <property type="entry name" value="MetI-like_sf"/>
</dbReference>
<feature type="transmembrane region" description="Helical" evidence="7">
    <location>
        <begin position="7"/>
        <end position="34"/>
    </location>
</feature>
<dbReference type="RefSeq" id="WP_096800423.1">
    <property type="nucleotide sequence ID" value="NZ_CP023564.1"/>
</dbReference>
<dbReference type="CDD" id="cd06261">
    <property type="entry name" value="TM_PBP2"/>
    <property type="match status" value="1"/>
</dbReference>
<feature type="transmembrane region" description="Helical" evidence="7">
    <location>
        <begin position="265"/>
        <end position="286"/>
    </location>
</feature>
<keyword evidence="4 7" id="KW-0812">Transmembrane</keyword>
<name>A0A291H0H9_9MICO</name>
<evidence type="ECO:0000256" key="5">
    <source>
        <dbReference type="ARBA" id="ARBA00022989"/>
    </source>
</evidence>
<evidence type="ECO:0000256" key="1">
    <source>
        <dbReference type="ARBA" id="ARBA00004651"/>
    </source>
</evidence>
<keyword evidence="2 7" id="KW-0813">Transport</keyword>
<dbReference type="SUPFAM" id="SSF161098">
    <property type="entry name" value="MetI-like"/>
    <property type="match status" value="1"/>
</dbReference>
<feature type="transmembrane region" description="Helical" evidence="7">
    <location>
        <begin position="209"/>
        <end position="230"/>
    </location>
</feature>
<dbReference type="PANTHER" id="PTHR43227">
    <property type="entry name" value="BLL4140 PROTEIN"/>
    <property type="match status" value="1"/>
</dbReference>
<dbReference type="AlphaFoldDB" id="A0A291H0H9"/>
<dbReference type="Proteomes" id="UP000217889">
    <property type="component" value="Chromosome"/>
</dbReference>
<evidence type="ECO:0000313" key="10">
    <source>
        <dbReference type="Proteomes" id="UP000217889"/>
    </source>
</evidence>
<organism evidence="9 10">
    <name type="scientific">Brachybacterium ginsengisoli</name>
    <dbReference type="NCBI Taxonomy" id="1331682"/>
    <lineage>
        <taxon>Bacteria</taxon>
        <taxon>Bacillati</taxon>
        <taxon>Actinomycetota</taxon>
        <taxon>Actinomycetes</taxon>
        <taxon>Micrococcales</taxon>
        <taxon>Dermabacteraceae</taxon>
        <taxon>Brachybacterium</taxon>
    </lineage>
</organism>
<dbReference type="InterPro" id="IPR050809">
    <property type="entry name" value="UgpAE/MalFG_permease"/>
</dbReference>
<dbReference type="PANTHER" id="PTHR43227:SF8">
    <property type="entry name" value="DIACETYLCHITOBIOSE UPTAKE SYSTEM PERMEASE PROTEIN DASB"/>
    <property type="match status" value="1"/>
</dbReference>
<comment type="subcellular location">
    <subcellularLocation>
        <location evidence="1 7">Cell membrane</location>
        <topology evidence="1 7">Multi-pass membrane protein</topology>
    </subcellularLocation>
</comment>
<accession>A0A291H0H9</accession>
<dbReference type="Gene3D" id="1.10.3720.10">
    <property type="entry name" value="MetI-like"/>
    <property type="match status" value="1"/>
</dbReference>
<dbReference type="GO" id="GO:0005886">
    <property type="term" value="C:plasma membrane"/>
    <property type="evidence" value="ECO:0007669"/>
    <property type="project" value="UniProtKB-SubCell"/>
</dbReference>
<feature type="domain" description="ABC transmembrane type-1" evidence="8">
    <location>
        <begin position="71"/>
        <end position="283"/>
    </location>
</feature>
<proteinExistence type="inferred from homology"/>
<keyword evidence="3" id="KW-1003">Cell membrane</keyword>
<evidence type="ECO:0000256" key="7">
    <source>
        <dbReference type="RuleBase" id="RU363032"/>
    </source>
</evidence>
<feature type="transmembrane region" description="Helical" evidence="7">
    <location>
        <begin position="74"/>
        <end position="97"/>
    </location>
</feature>